<dbReference type="Proteomes" id="UP000520767">
    <property type="component" value="Unassembled WGS sequence"/>
</dbReference>
<dbReference type="PANTHER" id="PTHR42748:SF7">
    <property type="entry name" value="NMRA LIKE REDOX SENSOR 1-RELATED"/>
    <property type="match status" value="1"/>
</dbReference>
<evidence type="ECO:0000256" key="1">
    <source>
        <dbReference type="ARBA" id="ARBA00006328"/>
    </source>
</evidence>
<accession>A0A7W7QCV4</accession>
<sequence length="313" mass="33936">MSDKKIIAVVGATGQQGGGVARAILDDPDGGFAVRALTRDPGSAAAQALAARGAEVVAADLDDEASVRAALDGAYGAYFVTAFWEYNDTAREQAQARNMANAAKAAGLAHVVWSTLPDTRDHLGDDERVPTLQGTYKVPHFDSKAEADRFFTEAGVPTTFLSTTFYFESFLEYFSPKRGEDGRLVLALPMRDRKLSGIAVDDIGRTAYAIFQRGTELAGATISIAGENLTGAEYAERFGKEFGEEVVYQAFDVDALRASGADGADDLANMFFYYAEHEAFFAGARDPEFVRTLNPRLQDFATWLAAHRDQFTF</sequence>
<protein>
    <submittedName>
        <fullName evidence="4">Uncharacterized protein YbjT (DUF2867 family)</fullName>
    </submittedName>
</protein>
<dbReference type="InterPro" id="IPR008030">
    <property type="entry name" value="NmrA-like"/>
</dbReference>
<dbReference type="PANTHER" id="PTHR42748">
    <property type="entry name" value="NITROGEN METABOLITE REPRESSION PROTEIN NMRA FAMILY MEMBER"/>
    <property type="match status" value="1"/>
</dbReference>
<dbReference type="SUPFAM" id="SSF51735">
    <property type="entry name" value="NAD(P)-binding Rossmann-fold domains"/>
    <property type="match status" value="1"/>
</dbReference>
<dbReference type="InterPro" id="IPR036291">
    <property type="entry name" value="NAD(P)-bd_dom_sf"/>
</dbReference>
<keyword evidence="5" id="KW-1185">Reference proteome</keyword>
<gene>
    <name evidence="4" type="ORF">FHR82_007040</name>
</gene>
<feature type="domain" description="NmrA-like" evidence="3">
    <location>
        <begin position="4"/>
        <end position="280"/>
    </location>
</feature>
<evidence type="ECO:0000256" key="2">
    <source>
        <dbReference type="ARBA" id="ARBA00022857"/>
    </source>
</evidence>
<keyword evidence="2" id="KW-0521">NADP</keyword>
<dbReference type="Gene3D" id="3.90.25.10">
    <property type="entry name" value="UDP-galactose 4-epimerase, domain 1"/>
    <property type="match status" value="1"/>
</dbReference>
<evidence type="ECO:0000259" key="3">
    <source>
        <dbReference type="Pfam" id="PF05368"/>
    </source>
</evidence>
<proteinExistence type="inferred from homology"/>
<dbReference type="RefSeq" id="WP_184814817.1">
    <property type="nucleotide sequence ID" value="NZ_JACHJQ010000008.1"/>
</dbReference>
<organism evidence="4 5">
    <name type="scientific">Actinophytocola algeriensis</name>
    <dbReference type="NCBI Taxonomy" id="1768010"/>
    <lineage>
        <taxon>Bacteria</taxon>
        <taxon>Bacillati</taxon>
        <taxon>Actinomycetota</taxon>
        <taxon>Actinomycetes</taxon>
        <taxon>Pseudonocardiales</taxon>
        <taxon>Pseudonocardiaceae</taxon>
    </lineage>
</organism>
<dbReference type="AlphaFoldDB" id="A0A7W7QCV4"/>
<dbReference type="InterPro" id="IPR051164">
    <property type="entry name" value="NmrA-like_oxidored"/>
</dbReference>
<name>A0A7W7QCV4_9PSEU</name>
<reference evidence="4 5" key="1">
    <citation type="submission" date="2020-08" db="EMBL/GenBank/DDBJ databases">
        <title>Genomic Encyclopedia of Type Strains, Phase III (KMG-III): the genomes of soil and plant-associated and newly described type strains.</title>
        <authorList>
            <person name="Whitman W."/>
        </authorList>
    </citation>
    <scope>NUCLEOTIDE SEQUENCE [LARGE SCALE GENOMIC DNA]</scope>
    <source>
        <strain evidence="4 5">CECT 8960</strain>
    </source>
</reference>
<comment type="similarity">
    <text evidence="1">Belongs to the NmrA-type oxidoreductase family.</text>
</comment>
<evidence type="ECO:0000313" key="5">
    <source>
        <dbReference type="Proteomes" id="UP000520767"/>
    </source>
</evidence>
<dbReference type="Gene3D" id="3.40.50.720">
    <property type="entry name" value="NAD(P)-binding Rossmann-like Domain"/>
    <property type="match status" value="1"/>
</dbReference>
<dbReference type="Pfam" id="PF05368">
    <property type="entry name" value="NmrA"/>
    <property type="match status" value="1"/>
</dbReference>
<dbReference type="CDD" id="cd05251">
    <property type="entry name" value="NmrA_like_SDR_a"/>
    <property type="match status" value="1"/>
</dbReference>
<comment type="caution">
    <text evidence="4">The sequence shown here is derived from an EMBL/GenBank/DDBJ whole genome shotgun (WGS) entry which is preliminary data.</text>
</comment>
<evidence type="ECO:0000313" key="4">
    <source>
        <dbReference type="EMBL" id="MBB4910781.1"/>
    </source>
</evidence>
<dbReference type="EMBL" id="JACHJQ010000008">
    <property type="protein sequence ID" value="MBB4910781.1"/>
    <property type="molecule type" value="Genomic_DNA"/>
</dbReference>